<dbReference type="AlphaFoldDB" id="A0A0B7MVC7"/>
<keyword evidence="1" id="KW-0547">Nucleotide-binding</keyword>
<dbReference type="GO" id="GO:0005524">
    <property type="term" value="F:ATP binding"/>
    <property type="evidence" value="ECO:0007669"/>
    <property type="project" value="UniProtKB-KW"/>
</dbReference>
<dbReference type="GO" id="GO:0016887">
    <property type="term" value="F:ATP hydrolysis activity"/>
    <property type="evidence" value="ECO:0007669"/>
    <property type="project" value="RHEA"/>
</dbReference>
<dbReference type="OrthoDB" id="3691720at2759"/>
<keyword evidence="5" id="KW-1185">Reference proteome</keyword>
<protein>
    <recommendedName>
        <fullName evidence="1">ATP-dependent DNA helicase</fullName>
        <ecNumber evidence="1">5.6.2.3</ecNumber>
    </recommendedName>
</protein>
<gene>
    <name evidence="4" type="primary">PARPA_00031.1 scaffold 135</name>
</gene>
<keyword evidence="1" id="KW-0067">ATP-binding</keyword>
<proteinExistence type="inferred from homology"/>
<dbReference type="GO" id="GO:0006310">
    <property type="term" value="P:DNA recombination"/>
    <property type="evidence" value="ECO:0007669"/>
    <property type="project" value="UniProtKB-KW"/>
</dbReference>
<evidence type="ECO:0000313" key="4">
    <source>
        <dbReference type="EMBL" id="CEP06794.1"/>
    </source>
</evidence>
<dbReference type="Pfam" id="PF05970">
    <property type="entry name" value="PIF1"/>
    <property type="match status" value="1"/>
</dbReference>
<comment type="similarity">
    <text evidence="1">Belongs to the helicase family.</text>
</comment>
<accession>A0A0B7MVC7</accession>
<dbReference type="EC" id="5.6.2.3" evidence="1"/>
<keyword evidence="1" id="KW-0378">Hydrolase</keyword>
<organism evidence="4 5">
    <name type="scientific">Parasitella parasitica</name>
    <dbReference type="NCBI Taxonomy" id="35722"/>
    <lineage>
        <taxon>Eukaryota</taxon>
        <taxon>Fungi</taxon>
        <taxon>Fungi incertae sedis</taxon>
        <taxon>Mucoromycota</taxon>
        <taxon>Mucoromycotina</taxon>
        <taxon>Mucoromycetes</taxon>
        <taxon>Mucorales</taxon>
        <taxon>Mucorineae</taxon>
        <taxon>Mucoraceae</taxon>
        <taxon>Parasitella</taxon>
    </lineage>
</organism>
<dbReference type="EMBL" id="LN718685">
    <property type="protein sequence ID" value="CEP06794.1"/>
    <property type="molecule type" value="Genomic_DNA"/>
</dbReference>
<name>A0A0B7MVC7_9FUNG</name>
<keyword evidence="1" id="KW-0227">DNA damage</keyword>
<evidence type="ECO:0000313" key="5">
    <source>
        <dbReference type="Proteomes" id="UP000054107"/>
    </source>
</evidence>
<dbReference type="GO" id="GO:0000723">
    <property type="term" value="P:telomere maintenance"/>
    <property type="evidence" value="ECO:0007669"/>
    <property type="project" value="InterPro"/>
</dbReference>
<dbReference type="Proteomes" id="UP000054107">
    <property type="component" value="Unassembled WGS sequence"/>
</dbReference>
<dbReference type="GO" id="GO:0006281">
    <property type="term" value="P:DNA repair"/>
    <property type="evidence" value="ECO:0007669"/>
    <property type="project" value="UniProtKB-KW"/>
</dbReference>
<keyword evidence="1" id="KW-0233">DNA recombination</keyword>
<dbReference type="InterPro" id="IPR049163">
    <property type="entry name" value="Pif1-like_2B_dom"/>
</dbReference>
<evidence type="ECO:0000256" key="1">
    <source>
        <dbReference type="RuleBase" id="RU363044"/>
    </source>
</evidence>
<comment type="cofactor">
    <cofactor evidence="1">
        <name>Mg(2+)</name>
        <dbReference type="ChEBI" id="CHEBI:18420"/>
    </cofactor>
</comment>
<dbReference type="GO" id="GO:0043139">
    <property type="term" value="F:5'-3' DNA helicase activity"/>
    <property type="evidence" value="ECO:0007669"/>
    <property type="project" value="UniProtKB-EC"/>
</dbReference>
<evidence type="ECO:0000259" key="3">
    <source>
        <dbReference type="Pfam" id="PF21530"/>
    </source>
</evidence>
<dbReference type="PANTHER" id="PTHR10492">
    <property type="match status" value="1"/>
</dbReference>
<keyword evidence="1" id="KW-0347">Helicase</keyword>
<feature type="domain" description="DNA helicase Pif1-like DEAD-box helicase" evidence="2">
    <location>
        <begin position="1"/>
        <end position="131"/>
    </location>
</feature>
<evidence type="ECO:0000259" key="2">
    <source>
        <dbReference type="Pfam" id="PF05970"/>
    </source>
</evidence>
<feature type="domain" description="DNA helicase Pif1-like 2B" evidence="3">
    <location>
        <begin position="228"/>
        <end position="275"/>
    </location>
</feature>
<sequence length="310" mass="34330">MCDMTPRSAIASFIQRAKLVVCDKCSTISKDMISTVDRSFRVTTKVDAPFGGRLMVFGNDFRQVLPVISKASRSVIVCQCLNKASFWPQVVRLQLHTNMRVQQAPQADNAHFADKLQRLSAFLLRVGQGDILTLRVVGNMPSEYIRIPEDILIPGDNVVNLLRNVFHEIAPNVGHIDYFTDRAILTAKNKDIRDINKLMLDCVSRQKVSYISTDQACDGDSQMPIPVEILDSVENRSLPPHFLYLKVGVPIMVIKTNIDPASVIRNGTRLIVISLGTNDVEARIATGPHAGNITLIPKIKLITLATEGSV</sequence>
<dbReference type="PANTHER" id="PTHR10492:SF95">
    <property type="entry name" value="HELITRON HELICASE-LIKE DOMAIN-CONTAINING PROTEIN"/>
    <property type="match status" value="1"/>
</dbReference>
<dbReference type="SUPFAM" id="SSF52540">
    <property type="entry name" value="P-loop containing nucleoside triphosphate hydrolases"/>
    <property type="match status" value="1"/>
</dbReference>
<dbReference type="STRING" id="35722.A0A0B7MVC7"/>
<dbReference type="InterPro" id="IPR010285">
    <property type="entry name" value="DNA_helicase_pif1-like_DEAD"/>
</dbReference>
<comment type="catalytic activity">
    <reaction evidence="1">
        <text>ATP + H2O = ADP + phosphate + H(+)</text>
        <dbReference type="Rhea" id="RHEA:13065"/>
        <dbReference type="ChEBI" id="CHEBI:15377"/>
        <dbReference type="ChEBI" id="CHEBI:15378"/>
        <dbReference type="ChEBI" id="CHEBI:30616"/>
        <dbReference type="ChEBI" id="CHEBI:43474"/>
        <dbReference type="ChEBI" id="CHEBI:456216"/>
        <dbReference type="EC" id="5.6.2.3"/>
    </reaction>
</comment>
<keyword evidence="1" id="KW-0234">DNA repair</keyword>
<dbReference type="Pfam" id="PF21530">
    <property type="entry name" value="Pif1_2B_dom"/>
    <property type="match status" value="1"/>
</dbReference>
<dbReference type="InterPro" id="IPR027417">
    <property type="entry name" value="P-loop_NTPase"/>
</dbReference>
<reference evidence="4 5" key="1">
    <citation type="submission" date="2014-09" db="EMBL/GenBank/DDBJ databases">
        <authorList>
            <person name="Ellenberger Sabrina"/>
        </authorList>
    </citation>
    <scope>NUCLEOTIDE SEQUENCE [LARGE SCALE GENOMIC DNA]</scope>
    <source>
        <strain evidence="4 5">CBS 412.66</strain>
    </source>
</reference>